<evidence type="ECO:0000313" key="2">
    <source>
        <dbReference type="EMBL" id="PHJ38659.1"/>
    </source>
</evidence>
<dbReference type="AlphaFoldDB" id="A0A2C6MBR6"/>
<name>A0A2C6MBR6_9FIRM</name>
<dbReference type="RefSeq" id="WP_099082881.1">
    <property type="nucleotide sequence ID" value="NZ_AWQQ01000047.1"/>
</dbReference>
<proteinExistence type="predicted"/>
<organism evidence="2 3">
    <name type="scientific">Desulforamulus profundi</name>
    <dbReference type="NCBI Taxonomy" id="1383067"/>
    <lineage>
        <taxon>Bacteria</taxon>
        <taxon>Bacillati</taxon>
        <taxon>Bacillota</taxon>
        <taxon>Clostridia</taxon>
        <taxon>Eubacteriales</taxon>
        <taxon>Peptococcaceae</taxon>
        <taxon>Desulforamulus</taxon>
    </lineage>
</organism>
<keyword evidence="1" id="KW-0812">Transmembrane</keyword>
<feature type="transmembrane region" description="Helical" evidence="1">
    <location>
        <begin position="287"/>
        <end position="307"/>
    </location>
</feature>
<evidence type="ECO:0000313" key="3">
    <source>
        <dbReference type="Proteomes" id="UP000222564"/>
    </source>
</evidence>
<keyword evidence="3" id="KW-1185">Reference proteome</keyword>
<sequence length="369" mass="44475">MKYINADISEEDLEEFFPFYRDYYRDISDYTRFHDAIDRFIWLIRYRYSDKEAMKSKKYRLDLLFQQYIKEHRIKPEDLKKNLIGKVYSNEKFTYFLQQGWYNELATAFPFIDDPMNLSTNLVSSNSNWKVDLFPSWYIIKSYYAVYSFHNAFVFTNSNNINTFQHRKPTNHFNNALLKKFTNKLIYYPFNLSDPIIENAGYLRGVNKKEWGYMYSKYPRNPSQSFYDVENDYLNDLKMVRNELKCTAPATIIDLLYLFRVWANYIGNDTVVNLRSGGLLLFLERNLYSLIFFFGGLCELLAIGFLGEDEFLKVFKKFYESFIHEKKDLYENWFYIPLINRIRIYEHLGLVSKLPNEIKPPNKDLLKLY</sequence>
<reference evidence="2 3" key="1">
    <citation type="submission" date="2013-09" db="EMBL/GenBank/DDBJ databases">
        <title>Biodegradation of hydrocarbons in the deep terrestrial subsurface : characterization of a microbial consortium composed of two Desulfotomaculum species originating from a deep geological formation.</title>
        <authorList>
            <person name="Aullo T."/>
            <person name="Berlendis S."/>
            <person name="Lascourreges J.-F."/>
            <person name="Dessort D."/>
            <person name="Saint-Laurent S."/>
            <person name="Schraauwers B."/>
            <person name="Mas J."/>
            <person name="Magot M."/>
            <person name="Ranchou-Peyruse A."/>
        </authorList>
    </citation>
    <scope>NUCLEOTIDE SEQUENCE [LARGE SCALE GENOMIC DNA]</scope>
    <source>
        <strain evidence="2 3">Bs107</strain>
    </source>
</reference>
<evidence type="ECO:0000256" key="1">
    <source>
        <dbReference type="SAM" id="Phobius"/>
    </source>
</evidence>
<protein>
    <submittedName>
        <fullName evidence="2">Uncharacterized protein</fullName>
    </submittedName>
</protein>
<keyword evidence="1" id="KW-1133">Transmembrane helix</keyword>
<comment type="caution">
    <text evidence="2">The sequence shown here is derived from an EMBL/GenBank/DDBJ whole genome shotgun (WGS) entry which is preliminary data.</text>
</comment>
<gene>
    <name evidence="2" type="ORF">P378_09100</name>
</gene>
<accession>A0A2C6MBR6</accession>
<keyword evidence="1" id="KW-0472">Membrane</keyword>
<dbReference type="Proteomes" id="UP000222564">
    <property type="component" value="Unassembled WGS sequence"/>
</dbReference>
<dbReference type="EMBL" id="AWQQ01000047">
    <property type="protein sequence ID" value="PHJ38659.1"/>
    <property type="molecule type" value="Genomic_DNA"/>
</dbReference>